<dbReference type="AlphaFoldDB" id="A0A3Q3DP51"/>
<name>A0A3Q3DP51_HIPCM</name>
<reference evidence="1" key="2">
    <citation type="submission" date="2025-09" db="UniProtKB">
        <authorList>
            <consortium name="Ensembl"/>
        </authorList>
    </citation>
    <scope>IDENTIFICATION</scope>
</reference>
<dbReference type="Proteomes" id="UP000264820">
    <property type="component" value="Unplaced"/>
</dbReference>
<reference evidence="1" key="1">
    <citation type="submission" date="2025-08" db="UniProtKB">
        <authorList>
            <consortium name="Ensembl"/>
        </authorList>
    </citation>
    <scope>IDENTIFICATION</scope>
</reference>
<accession>A0A3Q3DP51</accession>
<proteinExistence type="predicted"/>
<dbReference type="Ensembl" id="ENSHCOT00000028725.1">
    <property type="protein sequence ID" value="ENSHCOP00000017010.1"/>
    <property type="gene ID" value="ENSHCOG00000020950.1"/>
</dbReference>
<dbReference type="GeneTree" id="ENSGT00940000158483"/>
<evidence type="ECO:0000313" key="1">
    <source>
        <dbReference type="Ensembl" id="ENSHCOP00000017010.1"/>
    </source>
</evidence>
<protein>
    <submittedName>
        <fullName evidence="1">Dynein 2 intermediate chain 2</fullName>
    </submittedName>
</protein>
<keyword evidence="2" id="KW-1185">Reference proteome</keyword>
<sequence length="124" mass="14073">MVVYNLLQLGDLLRTKSHYNSWAPGNYKFVNGGPIRGCQTRAIHSTETGVQTRSSVASSTQTELQDHVTTQFLQDPHNMLHLPGLNDFLRQIEAPVIRELVRNAKSHAFDGFQVNWEEHNQMVS</sequence>
<organism evidence="1 2">
    <name type="scientific">Hippocampus comes</name>
    <name type="common">Tiger tail seahorse</name>
    <dbReference type="NCBI Taxonomy" id="109280"/>
    <lineage>
        <taxon>Eukaryota</taxon>
        <taxon>Metazoa</taxon>
        <taxon>Chordata</taxon>
        <taxon>Craniata</taxon>
        <taxon>Vertebrata</taxon>
        <taxon>Euteleostomi</taxon>
        <taxon>Actinopterygii</taxon>
        <taxon>Neopterygii</taxon>
        <taxon>Teleostei</taxon>
        <taxon>Neoteleostei</taxon>
        <taxon>Acanthomorphata</taxon>
        <taxon>Syngnathiaria</taxon>
        <taxon>Syngnathiformes</taxon>
        <taxon>Syngnathoidei</taxon>
        <taxon>Syngnathidae</taxon>
        <taxon>Hippocampus</taxon>
    </lineage>
</organism>
<evidence type="ECO:0000313" key="2">
    <source>
        <dbReference type="Proteomes" id="UP000264820"/>
    </source>
</evidence>